<sequence>MSAVSRSVIAFRSSSDRAARRIEFGVDARLDGQGVPDVLSRQLDPLAADLLEVAAAVYAVDRSVVRPRYAGFERGENWARQIDLTIPVRCRERWESVRTDLAELLAWLTDDEWSVSFSESDRDRLTGGQGYLVSTLPDDIEPVLFSGGLDSSAGLALRLGGPPLLPVSVRTNNDMAGVQERVLSRLRGVSREVLPAASFRVNLTQSRTRAPGAKQENSQRSRGLLFLAAGIAVAITLGKGRLWFLENGIGAINLPYLRSQVGSQATRSAHPRTVQAMARLAGTLTGQDFAVETPLLGLTKAEAVSAVPPEYEHAIACSVSCDTGFASRISGHPPCGTCTSCLLRRQAVTASRYPKLDEGKRFRRIPDRTTPELAAMLWQASRIESRLAEQDPWSGFVEEFPEIAGAAEFVPRDRLLRLFGAYVREWPKVLAPMDVPVGDWFSGQELAS</sequence>
<dbReference type="EMBL" id="FOWC01000014">
    <property type="protein sequence ID" value="SFQ53736.1"/>
    <property type="molecule type" value="Genomic_DNA"/>
</dbReference>
<keyword evidence="1" id="KW-0472">Membrane</keyword>
<evidence type="ECO:0000313" key="3">
    <source>
        <dbReference type="Proteomes" id="UP000199137"/>
    </source>
</evidence>
<evidence type="ECO:0000256" key="1">
    <source>
        <dbReference type="SAM" id="Phobius"/>
    </source>
</evidence>
<reference evidence="3" key="1">
    <citation type="submission" date="2016-10" db="EMBL/GenBank/DDBJ databases">
        <authorList>
            <person name="Varghese N."/>
            <person name="Submissions S."/>
        </authorList>
    </citation>
    <scope>NUCLEOTIDE SEQUENCE [LARGE SCALE GENOMIC DNA]</scope>
    <source>
        <strain evidence="3">DSM 44637</strain>
    </source>
</reference>
<dbReference type="Gene3D" id="3.40.50.620">
    <property type="entry name" value="HUPs"/>
    <property type="match status" value="1"/>
</dbReference>
<accession>A0A1I5ZB37</accession>
<dbReference type="AlphaFoldDB" id="A0A1I5ZB37"/>
<dbReference type="Proteomes" id="UP000199137">
    <property type="component" value="Unassembled WGS sequence"/>
</dbReference>
<dbReference type="Pfam" id="PF06508">
    <property type="entry name" value="QueC"/>
    <property type="match status" value="1"/>
</dbReference>
<dbReference type="InterPro" id="IPR018317">
    <property type="entry name" value="QueC"/>
</dbReference>
<evidence type="ECO:0000313" key="2">
    <source>
        <dbReference type="EMBL" id="SFQ53736.1"/>
    </source>
</evidence>
<dbReference type="SUPFAM" id="SSF52402">
    <property type="entry name" value="Adenine nucleotide alpha hydrolases-like"/>
    <property type="match status" value="1"/>
</dbReference>
<gene>
    <name evidence="2" type="ORF">SAMN05421854_114169</name>
</gene>
<organism evidence="2 3">
    <name type="scientific">Amycolatopsis rubida</name>
    <dbReference type="NCBI Taxonomy" id="112413"/>
    <lineage>
        <taxon>Bacteria</taxon>
        <taxon>Bacillati</taxon>
        <taxon>Actinomycetota</taxon>
        <taxon>Actinomycetes</taxon>
        <taxon>Pseudonocardiales</taxon>
        <taxon>Pseudonocardiaceae</taxon>
        <taxon>Amycolatopsis</taxon>
    </lineage>
</organism>
<proteinExistence type="predicted"/>
<feature type="transmembrane region" description="Helical" evidence="1">
    <location>
        <begin position="224"/>
        <end position="244"/>
    </location>
</feature>
<keyword evidence="1" id="KW-1133">Transmembrane helix</keyword>
<keyword evidence="1" id="KW-0812">Transmembrane</keyword>
<protein>
    <submittedName>
        <fullName evidence="2">7-cyano-7-deazaguanine synthase (Queuosine biosynthesis)</fullName>
    </submittedName>
</protein>
<dbReference type="InterPro" id="IPR014729">
    <property type="entry name" value="Rossmann-like_a/b/a_fold"/>
</dbReference>
<name>A0A1I5ZB37_9PSEU</name>
<dbReference type="STRING" id="112413.SAMN05421854_114169"/>